<name>A0A699Y888_HAELA</name>
<evidence type="ECO:0000256" key="2">
    <source>
        <dbReference type="ARBA" id="ARBA00022614"/>
    </source>
</evidence>
<evidence type="ECO:0000256" key="1">
    <source>
        <dbReference type="ARBA" id="ARBA00004430"/>
    </source>
</evidence>
<comment type="caution">
    <text evidence="4">The sequence shown here is derived from an EMBL/GenBank/DDBJ whole genome shotgun (WGS) entry which is preliminary data.</text>
</comment>
<organism evidence="4 6">
    <name type="scientific">Haematococcus lacustris</name>
    <name type="common">Green alga</name>
    <name type="synonym">Haematococcus pluvialis</name>
    <dbReference type="NCBI Taxonomy" id="44745"/>
    <lineage>
        <taxon>Eukaryota</taxon>
        <taxon>Viridiplantae</taxon>
        <taxon>Chlorophyta</taxon>
        <taxon>core chlorophytes</taxon>
        <taxon>Chlorophyceae</taxon>
        <taxon>CS clade</taxon>
        <taxon>Chlamydomonadales</taxon>
        <taxon>Haematococcaceae</taxon>
        <taxon>Haematococcus</taxon>
    </lineage>
</organism>
<dbReference type="EMBL" id="BLLF01000031">
    <property type="protein sequence ID" value="GFH06283.1"/>
    <property type="molecule type" value="Genomic_DNA"/>
</dbReference>
<dbReference type="Proteomes" id="UP000485058">
    <property type="component" value="Unassembled WGS sequence"/>
</dbReference>
<feature type="non-terminal residue" evidence="4">
    <location>
        <position position="52"/>
    </location>
</feature>
<dbReference type="Gene3D" id="3.80.10.10">
    <property type="entry name" value="Ribonuclease Inhibitor"/>
    <property type="match status" value="1"/>
</dbReference>
<dbReference type="PROSITE" id="PS51450">
    <property type="entry name" value="LRR"/>
    <property type="match status" value="2"/>
</dbReference>
<accession>A0A699Y888</accession>
<gene>
    <name evidence="4" type="ORF">HaLaN_00888</name>
    <name evidence="5" type="ORF">HaLaN_10118</name>
</gene>
<proteinExistence type="predicted"/>
<evidence type="ECO:0000313" key="6">
    <source>
        <dbReference type="Proteomes" id="UP000485058"/>
    </source>
</evidence>
<protein>
    <submittedName>
        <fullName evidence="4">Uncharacterized protein</fullName>
    </submittedName>
</protein>
<dbReference type="SUPFAM" id="SSF52058">
    <property type="entry name" value="L domain-like"/>
    <property type="match status" value="1"/>
</dbReference>
<dbReference type="PANTHER" id="PTHR18849">
    <property type="entry name" value="LEUCINE RICH REPEAT PROTEIN"/>
    <property type="match status" value="1"/>
</dbReference>
<sequence length="52" mass="6150">MQNVEVLSLSVNRISTLKDFRHCLKLQELYLRKNVVQDVTDLQYLSQLTSLR</sequence>
<dbReference type="PANTHER" id="PTHR18849:SF0">
    <property type="entry name" value="CILIA- AND FLAGELLA-ASSOCIATED PROTEIN 410-RELATED"/>
    <property type="match status" value="1"/>
</dbReference>
<dbReference type="Pfam" id="PF12799">
    <property type="entry name" value="LRR_4"/>
    <property type="match status" value="1"/>
</dbReference>
<comment type="subcellular location">
    <subcellularLocation>
        <location evidence="1">Cytoplasm</location>
        <location evidence="1">Cytoskeleton</location>
        <location evidence="1">Cilium axoneme</location>
    </subcellularLocation>
</comment>
<dbReference type="AlphaFoldDB" id="A0A699Y888"/>
<evidence type="ECO:0000313" key="5">
    <source>
        <dbReference type="EMBL" id="GFH14124.1"/>
    </source>
</evidence>
<feature type="non-terminal residue" evidence="4">
    <location>
        <position position="1"/>
    </location>
</feature>
<evidence type="ECO:0000313" key="4">
    <source>
        <dbReference type="EMBL" id="GFH06283.1"/>
    </source>
</evidence>
<evidence type="ECO:0000256" key="3">
    <source>
        <dbReference type="ARBA" id="ARBA00022737"/>
    </source>
</evidence>
<reference evidence="4 6" key="1">
    <citation type="submission" date="2020-02" db="EMBL/GenBank/DDBJ databases">
        <title>Draft genome sequence of Haematococcus lacustris strain NIES-144.</title>
        <authorList>
            <person name="Morimoto D."/>
            <person name="Nakagawa S."/>
            <person name="Yoshida T."/>
            <person name="Sawayama S."/>
        </authorList>
    </citation>
    <scope>NUCLEOTIDE SEQUENCE [LARGE SCALE GENOMIC DNA]</scope>
    <source>
        <strain evidence="4 6">NIES-144</strain>
    </source>
</reference>
<dbReference type="InterPro" id="IPR001611">
    <property type="entry name" value="Leu-rich_rpt"/>
</dbReference>
<keyword evidence="2" id="KW-0433">Leucine-rich repeat</keyword>
<dbReference type="InterPro" id="IPR032675">
    <property type="entry name" value="LRR_dom_sf"/>
</dbReference>
<dbReference type="InterPro" id="IPR025875">
    <property type="entry name" value="Leu-rich_rpt_4"/>
</dbReference>
<keyword evidence="6" id="KW-1185">Reference proteome</keyword>
<keyword evidence="3" id="KW-0677">Repeat</keyword>
<dbReference type="EMBL" id="BLLF01000688">
    <property type="protein sequence ID" value="GFH14124.1"/>
    <property type="molecule type" value="Genomic_DNA"/>
</dbReference>
<dbReference type="GO" id="GO:0005930">
    <property type="term" value="C:axoneme"/>
    <property type="evidence" value="ECO:0007669"/>
    <property type="project" value="UniProtKB-SubCell"/>
</dbReference>